<evidence type="ECO:0000313" key="2">
    <source>
        <dbReference type="Proteomes" id="UP001147695"/>
    </source>
</evidence>
<accession>A0A9W9UKA0</accession>
<comment type="caution">
    <text evidence="1">The sequence shown here is derived from an EMBL/GenBank/DDBJ whole genome shotgun (WGS) entry which is preliminary data.</text>
</comment>
<dbReference type="EMBL" id="JAPZBQ010000002">
    <property type="protein sequence ID" value="KAJ5344978.1"/>
    <property type="molecule type" value="Genomic_DNA"/>
</dbReference>
<sequence>MAANNDTNPNSESQTPRYIFIASSDTKTSPDIGNFQNSWNSQGLFTPRTPSLARPFQLIAPAITVHSLQDSSCKEGPLSHPGPHTK</sequence>
<protein>
    <submittedName>
        <fullName evidence="1">Uncharacterized protein</fullName>
    </submittedName>
</protein>
<name>A0A9W9UKA0_PENBR</name>
<dbReference type="AlphaFoldDB" id="A0A9W9UKA0"/>
<gene>
    <name evidence="1" type="ORF">N7452_002982</name>
</gene>
<evidence type="ECO:0000313" key="1">
    <source>
        <dbReference type="EMBL" id="KAJ5344978.1"/>
    </source>
</evidence>
<dbReference type="Proteomes" id="UP001147695">
    <property type="component" value="Unassembled WGS sequence"/>
</dbReference>
<proteinExistence type="predicted"/>
<organism evidence="1 2">
    <name type="scientific">Penicillium brevicompactum</name>
    <dbReference type="NCBI Taxonomy" id="5074"/>
    <lineage>
        <taxon>Eukaryota</taxon>
        <taxon>Fungi</taxon>
        <taxon>Dikarya</taxon>
        <taxon>Ascomycota</taxon>
        <taxon>Pezizomycotina</taxon>
        <taxon>Eurotiomycetes</taxon>
        <taxon>Eurotiomycetidae</taxon>
        <taxon>Eurotiales</taxon>
        <taxon>Aspergillaceae</taxon>
        <taxon>Penicillium</taxon>
    </lineage>
</organism>
<reference evidence="1" key="1">
    <citation type="submission" date="2022-12" db="EMBL/GenBank/DDBJ databases">
        <authorList>
            <person name="Petersen C."/>
        </authorList>
    </citation>
    <scope>NUCLEOTIDE SEQUENCE</scope>
    <source>
        <strain evidence="1">IBT 35673</strain>
    </source>
</reference>
<reference evidence="1" key="2">
    <citation type="journal article" date="2023" name="IMA Fungus">
        <title>Comparative genomic study of the Penicillium genus elucidates a diverse pangenome and 15 lateral gene transfer events.</title>
        <authorList>
            <person name="Petersen C."/>
            <person name="Sorensen T."/>
            <person name="Nielsen M.R."/>
            <person name="Sondergaard T.E."/>
            <person name="Sorensen J.L."/>
            <person name="Fitzpatrick D.A."/>
            <person name="Frisvad J.C."/>
            <person name="Nielsen K.L."/>
        </authorList>
    </citation>
    <scope>NUCLEOTIDE SEQUENCE</scope>
    <source>
        <strain evidence="1">IBT 35673</strain>
    </source>
</reference>